<evidence type="ECO:0000313" key="12">
    <source>
        <dbReference type="Proteomes" id="UP001321186"/>
    </source>
</evidence>
<keyword evidence="9 10" id="KW-0472">Membrane</keyword>
<comment type="function">
    <text evidence="1">Required for nicotinamide riboside transport across the inner membrane.</text>
</comment>
<dbReference type="PANTHER" id="PTHR36122">
    <property type="entry name" value="NICOTINAMIDE RIBOSIDE TRANSPORTER PNUC"/>
    <property type="match status" value="1"/>
</dbReference>
<organism evidence="11 12">
    <name type="scientific">Aquirufa ecclesiirivi</name>
    <dbReference type="NCBI Taxonomy" id="2715124"/>
    <lineage>
        <taxon>Bacteria</taxon>
        <taxon>Pseudomonadati</taxon>
        <taxon>Bacteroidota</taxon>
        <taxon>Cytophagia</taxon>
        <taxon>Cytophagales</taxon>
        <taxon>Flectobacillaceae</taxon>
        <taxon>Aquirufa</taxon>
    </lineage>
</organism>
<comment type="subcellular location">
    <subcellularLocation>
        <location evidence="2">Cell membrane</location>
        <topology evidence="2">Multi-pass membrane protein</topology>
    </subcellularLocation>
</comment>
<keyword evidence="6" id="KW-1003">Cell membrane</keyword>
<evidence type="ECO:0000256" key="9">
    <source>
        <dbReference type="ARBA" id="ARBA00023136"/>
    </source>
</evidence>
<comment type="caution">
    <text evidence="11">The sequence shown here is derived from an EMBL/GenBank/DDBJ whole genome shotgun (WGS) entry which is preliminary data.</text>
</comment>
<feature type="transmembrane region" description="Helical" evidence="10">
    <location>
        <begin position="90"/>
        <end position="109"/>
    </location>
</feature>
<evidence type="ECO:0000256" key="8">
    <source>
        <dbReference type="ARBA" id="ARBA00022989"/>
    </source>
</evidence>
<evidence type="ECO:0000256" key="3">
    <source>
        <dbReference type="ARBA" id="ARBA00006669"/>
    </source>
</evidence>
<keyword evidence="12" id="KW-1185">Reference proteome</keyword>
<evidence type="ECO:0000256" key="7">
    <source>
        <dbReference type="ARBA" id="ARBA00022692"/>
    </source>
</evidence>
<evidence type="ECO:0000256" key="1">
    <source>
        <dbReference type="ARBA" id="ARBA00002672"/>
    </source>
</evidence>
<evidence type="ECO:0000256" key="10">
    <source>
        <dbReference type="SAM" id="Phobius"/>
    </source>
</evidence>
<dbReference type="RefSeq" id="WP_269010300.1">
    <property type="nucleotide sequence ID" value="NZ_JAANOH010000003.1"/>
</dbReference>
<evidence type="ECO:0000256" key="6">
    <source>
        <dbReference type="ARBA" id="ARBA00022475"/>
    </source>
</evidence>
<feature type="transmembrane region" description="Helical" evidence="10">
    <location>
        <begin position="166"/>
        <end position="182"/>
    </location>
</feature>
<reference evidence="11 12" key="1">
    <citation type="submission" date="2020-03" db="EMBL/GenBank/DDBJ databases">
        <authorList>
            <person name="Pitt A."/>
            <person name="Hahn M.W."/>
        </authorList>
    </citation>
    <scope>NUCLEOTIDE SEQUENCE [LARGE SCALE GENOMIC DNA]</scope>
    <source>
        <strain evidence="11 12">5A-MARBSE</strain>
    </source>
</reference>
<dbReference type="Proteomes" id="UP001321186">
    <property type="component" value="Unassembled WGS sequence"/>
</dbReference>
<proteinExistence type="inferred from homology"/>
<dbReference type="EMBL" id="JAANOH010000003">
    <property type="protein sequence ID" value="MCZ2475637.1"/>
    <property type="molecule type" value="Genomic_DNA"/>
</dbReference>
<accession>A0ABT4JH83</accession>
<protein>
    <recommendedName>
        <fullName evidence="4">Nicotinamide riboside transporter PnuC</fullName>
    </recommendedName>
</protein>
<keyword evidence="5" id="KW-0813">Transport</keyword>
<feature type="transmembrane region" description="Helical" evidence="10">
    <location>
        <begin position="115"/>
        <end position="137"/>
    </location>
</feature>
<gene>
    <name evidence="11" type="ORF">G9H61_09275</name>
</gene>
<evidence type="ECO:0000313" key="11">
    <source>
        <dbReference type="EMBL" id="MCZ2475637.1"/>
    </source>
</evidence>
<evidence type="ECO:0000256" key="4">
    <source>
        <dbReference type="ARBA" id="ARBA00017522"/>
    </source>
</evidence>
<keyword evidence="7 10" id="KW-0812">Transmembrane</keyword>
<dbReference type="Pfam" id="PF04973">
    <property type="entry name" value="NMN_transporter"/>
    <property type="match status" value="1"/>
</dbReference>
<evidence type="ECO:0000256" key="2">
    <source>
        <dbReference type="ARBA" id="ARBA00004651"/>
    </source>
</evidence>
<feature type="transmembrane region" description="Helical" evidence="10">
    <location>
        <begin position="31"/>
        <end position="51"/>
    </location>
</feature>
<dbReference type="PANTHER" id="PTHR36122:SF2">
    <property type="entry name" value="NICOTINAMIDE RIBOSIDE TRANSPORTER PNUC"/>
    <property type="match status" value="1"/>
</dbReference>
<name>A0ABT4JH83_9BACT</name>
<keyword evidence="8 10" id="KW-1133">Transmembrane helix</keyword>
<comment type="similarity">
    <text evidence="3">Belongs to the nicotinamide ribonucleoside (NR) uptake permease (TC 4.B.1) family.</text>
</comment>
<dbReference type="InterPro" id="IPR006419">
    <property type="entry name" value="NMN_transpt_PnuC"/>
</dbReference>
<sequence>MIIQWIQENIWEFSGIICSLLGVHFSIQQQLAAWIWNILGSILFGILFYQHGLYSDMELQVFFIAMGIYGFYQWKKEEPNWKAEKSSNQLLILGITLAIIYGLVVGFLHSRLTNLVSFAYLDATLTGLSIFGTWLAINKKIENWTLWIIIDAIYVLMYIQKALWGTSLLYVLFILLAIRGLNQWKRNFKS</sequence>
<evidence type="ECO:0000256" key="5">
    <source>
        <dbReference type="ARBA" id="ARBA00022448"/>
    </source>
</evidence>
<dbReference type="NCBIfam" id="TIGR01528">
    <property type="entry name" value="NMN_trans_PnuC"/>
    <property type="match status" value="1"/>
</dbReference>